<proteinExistence type="predicted"/>
<dbReference type="EMBL" id="CM018033">
    <property type="protein sequence ID" value="KAA8544860.1"/>
    <property type="molecule type" value="Genomic_DNA"/>
</dbReference>
<reference evidence="2 3" key="1">
    <citation type="submission" date="2019-09" db="EMBL/GenBank/DDBJ databases">
        <title>A chromosome-level genome assembly of the Chinese tupelo Nyssa sinensis.</title>
        <authorList>
            <person name="Yang X."/>
            <person name="Kang M."/>
            <person name="Yang Y."/>
            <person name="Xiong H."/>
            <person name="Wang M."/>
            <person name="Zhang Z."/>
            <person name="Wang Z."/>
            <person name="Wu H."/>
            <person name="Ma T."/>
            <person name="Liu J."/>
            <person name="Xi Z."/>
        </authorList>
    </citation>
    <scope>NUCLEOTIDE SEQUENCE [LARGE SCALE GENOMIC DNA]</scope>
    <source>
        <strain evidence="2">J267</strain>
        <tissue evidence="2">Leaf</tissue>
    </source>
</reference>
<name>A0A5J5BS14_9ASTE</name>
<sequence length="72" mass="7413">MIEGCWGGWSSDREPSEEIGGSGEGSVQREPLGFMGKSGRSVQRATSQSSTEKEIGAVGAVVGGPTSVLEIE</sequence>
<evidence type="ECO:0000313" key="3">
    <source>
        <dbReference type="Proteomes" id="UP000325577"/>
    </source>
</evidence>
<protein>
    <submittedName>
        <fullName evidence="2">Uncharacterized protein</fullName>
    </submittedName>
</protein>
<keyword evidence="3" id="KW-1185">Reference proteome</keyword>
<organism evidence="2 3">
    <name type="scientific">Nyssa sinensis</name>
    <dbReference type="NCBI Taxonomy" id="561372"/>
    <lineage>
        <taxon>Eukaryota</taxon>
        <taxon>Viridiplantae</taxon>
        <taxon>Streptophyta</taxon>
        <taxon>Embryophyta</taxon>
        <taxon>Tracheophyta</taxon>
        <taxon>Spermatophyta</taxon>
        <taxon>Magnoliopsida</taxon>
        <taxon>eudicotyledons</taxon>
        <taxon>Gunneridae</taxon>
        <taxon>Pentapetalae</taxon>
        <taxon>asterids</taxon>
        <taxon>Cornales</taxon>
        <taxon>Nyssaceae</taxon>
        <taxon>Nyssa</taxon>
    </lineage>
</organism>
<dbReference type="Proteomes" id="UP000325577">
    <property type="component" value="Linkage Group LG10"/>
</dbReference>
<accession>A0A5J5BS14</accession>
<evidence type="ECO:0000256" key="1">
    <source>
        <dbReference type="SAM" id="MobiDB-lite"/>
    </source>
</evidence>
<gene>
    <name evidence="2" type="ORF">F0562_019745</name>
</gene>
<dbReference type="AlphaFoldDB" id="A0A5J5BS14"/>
<feature type="region of interest" description="Disordered" evidence="1">
    <location>
        <begin position="1"/>
        <end position="53"/>
    </location>
</feature>
<feature type="compositionally biased region" description="Polar residues" evidence="1">
    <location>
        <begin position="40"/>
        <end position="50"/>
    </location>
</feature>
<evidence type="ECO:0000313" key="2">
    <source>
        <dbReference type="EMBL" id="KAA8544860.1"/>
    </source>
</evidence>